<gene>
    <name evidence="4" type="ORF">CWD77_02470</name>
</gene>
<accession>A0A2N0VJH8</accession>
<proteinExistence type="inferred from homology"/>
<dbReference type="InterPro" id="IPR006047">
    <property type="entry name" value="GH13_cat_dom"/>
</dbReference>
<dbReference type="NCBIfam" id="TIGR04183">
    <property type="entry name" value="Por_Secre_tail"/>
    <property type="match status" value="1"/>
</dbReference>
<dbReference type="InterPro" id="IPR026444">
    <property type="entry name" value="Secre_tail"/>
</dbReference>
<dbReference type="SUPFAM" id="SSF51445">
    <property type="entry name" value="(Trans)glycosidases"/>
    <property type="match status" value="1"/>
</dbReference>
<feature type="signal peptide" evidence="2">
    <location>
        <begin position="1"/>
        <end position="23"/>
    </location>
</feature>
<dbReference type="Pfam" id="PF18962">
    <property type="entry name" value="Por_Secre_tail"/>
    <property type="match status" value="1"/>
</dbReference>
<sequence length="962" mass="109326">MNLDLRKTAFLLLPLILLAQTLAAQVITTEPAFPTEDEPLTIIFDASEDPGGELEGYTGNLYAHTGLIVSESDQGTSEWEYVIGTWGDNSAQPQLTSLGNDRWELEINDIRDFYDVPATEDKIYQIAIVFRSSDGNSQSRPDLFIDLYDDELLVRFTRPDVSALNPFFAEVGETVNLQAEASSTNPIQSLTLFEGNTELASTTETSLEYDYNVTSSGRTDFVIEVEDDQGNVESDSLYIMVNPPVNVQARPNGIEDGIHYHEDPSTVTFSFYAPDKQFAYLIGDMTDWEISEDHFMNLDETDPTGNRFWITLNDLTPGEIYRFQYFIDGEIRVADLYSELILDRNNDQYIDESIYPNMPQYPHGLTEDAVTVIEPGSEEYEWQVPDFERPAKEELVVYELLLRDFVEESSFDVLTDTLDYLENLGVNAIELMPVSEFSGNLSWGYNPVFHGALDKAYGSKDSFKRFVDEAHSRGIAVLLDVVYNHAEGNSPLIRIYGSDRNSNPLIGPGHAYNVFNHLNHDHPYIQYWLDRMNRYWLEEYNVDGYRFDLSKGFATNVNTGNNLNGYNAERISNLKRMADAMWEVDPDSYIILEHLGADSEEIELSDYGMLLWGNQNHTYSQASMGFQEESDFSRVYFGNRGWNNPYLVGYMESHDEQWMMFRNLNFGNELNENHDITEESVALNRQKLAGAFFFTVPGPKMIWQFGELGYGGGPGECLKPGDGSDGSCLSTDPGRTDEKPIRWEYYEDESRYRLYRTWSELLRLRKSSPVFSSAETEFESSLGGGIKWIRLQHQDMDAVIVGNFSVLFRDATVDFTQQGEWHEFVTGNSLDVGNVRQTFNLAPGEVRIYTSEFVEPAEENVFFQVGENDFGQLIRELNIDSNYPNPFNPSTQIKYEVPEAGSVVLDVYDVLGRRVATLVQDNEHPRGVFTVEFDAAGLSSGVYIARLKQGDQVVSEKMTLIK</sequence>
<comment type="caution">
    <text evidence="4">The sequence shown here is derived from an EMBL/GenBank/DDBJ whole genome shotgun (WGS) entry which is preliminary data.</text>
</comment>
<dbReference type="Gene3D" id="2.60.40.10">
    <property type="entry name" value="Immunoglobulins"/>
    <property type="match status" value="2"/>
</dbReference>
<evidence type="ECO:0000313" key="5">
    <source>
        <dbReference type="Proteomes" id="UP000233398"/>
    </source>
</evidence>
<name>A0A2N0VJH8_9BACT</name>
<dbReference type="OrthoDB" id="9761875at2"/>
<feature type="domain" description="Glycosyl hydrolase family 13 catalytic" evidence="3">
    <location>
        <begin position="399"/>
        <end position="765"/>
    </location>
</feature>
<dbReference type="CDD" id="cd11350">
    <property type="entry name" value="AmyAc_4"/>
    <property type="match status" value="1"/>
</dbReference>
<dbReference type="AlphaFoldDB" id="A0A2N0VJH8"/>
<protein>
    <submittedName>
        <fullName evidence="4">Alpha-amylase</fullName>
    </submittedName>
</protein>
<dbReference type="GO" id="GO:0005975">
    <property type="term" value="P:carbohydrate metabolic process"/>
    <property type="evidence" value="ECO:0007669"/>
    <property type="project" value="InterPro"/>
</dbReference>
<dbReference type="Gene3D" id="3.20.20.80">
    <property type="entry name" value="Glycosidases"/>
    <property type="match status" value="1"/>
</dbReference>
<dbReference type="SUPFAM" id="SSF81296">
    <property type="entry name" value="E set domains"/>
    <property type="match status" value="1"/>
</dbReference>
<organism evidence="4 5">
    <name type="scientific">Rhodohalobacter barkolensis</name>
    <dbReference type="NCBI Taxonomy" id="2053187"/>
    <lineage>
        <taxon>Bacteria</taxon>
        <taxon>Pseudomonadati</taxon>
        <taxon>Balneolota</taxon>
        <taxon>Balneolia</taxon>
        <taxon>Balneolales</taxon>
        <taxon>Balneolaceae</taxon>
        <taxon>Rhodohalobacter</taxon>
    </lineage>
</organism>
<dbReference type="Proteomes" id="UP000233398">
    <property type="component" value="Unassembled WGS sequence"/>
</dbReference>
<dbReference type="PANTHER" id="PTHR43002">
    <property type="entry name" value="GLYCOGEN DEBRANCHING ENZYME"/>
    <property type="match status" value="1"/>
</dbReference>
<dbReference type="EMBL" id="PISP01000001">
    <property type="protein sequence ID" value="PKD44352.1"/>
    <property type="molecule type" value="Genomic_DNA"/>
</dbReference>
<dbReference type="InterPro" id="IPR013783">
    <property type="entry name" value="Ig-like_fold"/>
</dbReference>
<evidence type="ECO:0000259" key="3">
    <source>
        <dbReference type="SMART" id="SM00642"/>
    </source>
</evidence>
<dbReference type="Pfam" id="PF00128">
    <property type="entry name" value="Alpha-amylase"/>
    <property type="match status" value="1"/>
</dbReference>
<dbReference type="InterPro" id="IPR017853">
    <property type="entry name" value="GH"/>
</dbReference>
<reference evidence="4 5" key="1">
    <citation type="submission" date="2017-11" db="EMBL/GenBank/DDBJ databases">
        <title>Rhodohalobacter 15182 sp. nov., isolated from a salt lake.</title>
        <authorList>
            <person name="Han S."/>
        </authorList>
    </citation>
    <scope>NUCLEOTIDE SEQUENCE [LARGE SCALE GENOMIC DNA]</scope>
    <source>
        <strain evidence="4 5">15182</strain>
    </source>
</reference>
<dbReference type="InterPro" id="IPR014756">
    <property type="entry name" value="Ig_E-set"/>
</dbReference>
<keyword evidence="5" id="KW-1185">Reference proteome</keyword>
<evidence type="ECO:0000313" key="4">
    <source>
        <dbReference type="EMBL" id="PKD44352.1"/>
    </source>
</evidence>
<feature type="chain" id="PRO_5014806447" evidence="2">
    <location>
        <begin position="24"/>
        <end position="962"/>
    </location>
</feature>
<dbReference type="SMART" id="SM00642">
    <property type="entry name" value="Aamy"/>
    <property type="match status" value="1"/>
</dbReference>
<keyword evidence="2" id="KW-0732">Signal</keyword>
<evidence type="ECO:0000256" key="2">
    <source>
        <dbReference type="SAM" id="SignalP"/>
    </source>
</evidence>
<dbReference type="RefSeq" id="WP_101071644.1">
    <property type="nucleotide sequence ID" value="NZ_PISP01000001.1"/>
</dbReference>
<evidence type="ECO:0000256" key="1">
    <source>
        <dbReference type="ARBA" id="ARBA00008061"/>
    </source>
</evidence>
<comment type="similarity">
    <text evidence="1">Belongs to the glycosyl hydrolase 13 family.</text>
</comment>